<evidence type="ECO:0008006" key="4">
    <source>
        <dbReference type="Google" id="ProtNLM"/>
    </source>
</evidence>
<protein>
    <recommendedName>
        <fullName evidence="4">Invasion associated locus B family protein</fullName>
    </recommendedName>
</protein>
<name>A0ABS5EDZ0_9PROT</name>
<evidence type="ECO:0000313" key="2">
    <source>
        <dbReference type="EMBL" id="MBR0649243.1"/>
    </source>
</evidence>
<dbReference type="Pfam" id="PF06776">
    <property type="entry name" value="IalB"/>
    <property type="match status" value="1"/>
</dbReference>
<dbReference type="EMBL" id="JAAEDI010000005">
    <property type="protein sequence ID" value="MBR0649243.1"/>
    <property type="molecule type" value="Genomic_DNA"/>
</dbReference>
<dbReference type="Gene3D" id="2.60.40.1880">
    <property type="entry name" value="Invasion associated locus B (IalB) protein"/>
    <property type="match status" value="1"/>
</dbReference>
<proteinExistence type="predicted"/>
<dbReference type="InterPro" id="IPR038696">
    <property type="entry name" value="IalB_sf"/>
</dbReference>
<feature type="chain" id="PRO_5045406617" description="Invasion associated locus B family protein" evidence="1">
    <location>
        <begin position="21"/>
        <end position="166"/>
    </location>
</feature>
<dbReference type="InterPro" id="IPR010642">
    <property type="entry name" value="Invasion_prot_B"/>
</dbReference>
<accession>A0ABS5EDZ0</accession>
<reference evidence="3" key="1">
    <citation type="journal article" date="2021" name="Syst. Appl. Microbiol.">
        <title>Roseomonas hellenica sp. nov., isolated from roots of wild-growing Alkanna tinctoria.</title>
        <authorList>
            <person name="Rat A."/>
            <person name="Naranjo H.D."/>
            <person name="Lebbe L."/>
            <person name="Cnockaert M."/>
            <person name="Krigas N."/>
            <person name="Grigoriadou K."/>
            <person name="Maloupa E."/>
            <person name="Willems A."/>
        </authorList>
    </citation>
    <scope>NUCLEOTIDE SEQUENCE [LARGE SCALE GENOMIC DNA]</scope>
    <source>
        <strain evidence="3">LMG 31159</strain>
    </source>
</reference>
<sequence>MQRLLMVASLSSLFVVPALAQNSPRLLGNFGQWTAAVEVERGQKLCYAFTRPTRMSHRRSDVFLMVSHQGSTRNEVALAADYRYPRAARVRITVGRAAFPLEADGSFAFAANGAAAVAAFRRGDTAVAQGPRRAGRTGTVTDTFSLRGFTAAYNAINRECPARRRR</sequence>
<gene>
    <name evidence="2" type="ORF">GXW78_06190</name>
</gene>
<keyword evidence="1" id="KW-0732">Signal</keyword>
<evidence type="ECO:0000313" key="3">
    <source>
        <dbReference type="Proteomes" id="UP000698752"/>
    </source>
</evidence>
<comment type="caution">
    <text evidence="2">The sequence shown here is derived from an EMBL/GenBank/DDBJ whole genome shotgun (WGS) entry which is preliminary data.</text>
</comment>
<keyword evidence="3" id="KW-1185">Reference proteome</keyword>
<dbReference type="Proteomes" id="UP000698752">
    <property type="component" value="Unassembled WGS sequence"/>
</dbReference>
<evidence type="ECO:0000256" key="1">
    <source>
        <dbReference type="SAM" id="SignalP"/>
    </source>
</evidence>
<organism evidence="2 3">
    <name type="scientific">Neoroseomonas terrae</name>
    <dbReference type="NCBI Taxonomy" id="424799"/>
    <lineage>
        <taxon>Bacteria</taxon>
        <taxon>Pseudomonadati</taxon>
        <taxon>Pseudomonadota</taxon>
        <taxon>Alphaproteobacteria</taxon>
        <taxon>Acetobacterales</taxon>
        <taxon>Acetobacteraceae</taxon>
        <taxon>Neoroseomonas</taxon>
    </lineage>
</organism>
<feature type="signal peptide" evidence="1">
    <location>
        <begin position="1"/>
        <end position="20"/>
    </location>
</feature>